<feature type="compositionally biased region" description="Basic and acidic residues" evidence="1">
    <location>
        <begin position="72"/>
        <end position="93"/>
    </location>
</feature>
<sequence>MERIKSLEKNQSGGGDYLGSRSGHKSSRGDKGFRSSPVENDSIRKEKHDLHGGDDGLDAFRKLEDLYQSGRETVDGSRYGSREMMRNKRKVDDVNLDEQPEAKLRRWHVGKEVQHSGEQHKITKIESETDIRSYRDKDDQRRGDYSRLSRSGGGREDQNIERGARIHSRGDPHRESRRSDRDHGEHGGRRHGRDEEEHRGRWHTSDEGVTYRRHGKDEERYQPGSRRRGREEEEGRGSVMDGADGETEANCSLKKCAAVMSTPATHKPLAS</sequence>
<dbReference type="OrthoDB" id="10267305at2759"/>
<evidence type="ECO:0000256" key="1">
    <source>
        <dbReference type="SAM" id="MobiDB-lite"/>
    </source>
</evidence>
<feature type="region of interest" description="Disordered" evidence="1">
    <location>
        <begin position="1"/>
        <end position="57"/>
    </location>
</feature>
<reference evidence="2 3" key="1">
    <citation type="submission" date="2019-09" db="EMBL/GenBank/DDBJ databases">
        <title>A chromosome-level genome assembly of the Chinese tupelo Nyssa sinensis.</title>
        <authorList>
            <person name="Yang X."/>
            <person name="Kang M."/>
            <person name="Yang Y."/>
            <person name="Xiong H."/>
            <person name="Wang M."/>
            <person name="Zhang Z."/>
            <person name="Wang Z."/>
            <person name="Wu H."/>
            <person name="Ma T."/>
            <person name="Liu J."/>
            <person name="Xi Z."/>
        </authorList>
    </citation>
    <scope>NUCLEOTIDE SEQUENCE [LARGE SCALE GENOMIC DNA]</scope>
    <source>
        <strain evidence="2">J267</strain>
        <tissue evidence="2">Leaf</tissue>
    </source>
</reference>
<proteinExistence type="predicted"/>
<evidence type="ECO:0000313" key="2">
    <source>
        <dbReference type="EMBL" id="KAA8521017.1"/>
    </source>
</evidence>
<accession>A0A5J4ZV66</accession>
<feature type="region of interest" description="Disordered" evidence="1">
    <location>
        <begin position="70"/>
        <end position="247"/>
    </location>
</feature>
<protein>
    <submittedName>
        <fullName evidence="2">Uncharacterized protein</fullName>
    </submittedName>
</protein>
<dbReference type="Proteomes" id="UP000325577">
    <property type="component" value="Linkage Group LG5"/>
</dbReference>
<feature type="compositionally biased region" description="Basic and acidic residues" evidence="1">
    <location>
        <begin position="41"/>
        <end position="57"/>
    </location>
</feature>
<evidence type="ECO:0000313" key="3">
    <source>
        <dbReference type="Proteomes" id="UP000325577"/>
    </source>
</evidence>
<dbReference type="EMBL" id="CM018048">
    <property type="protein sequence ID" value="KAA8521017.1"/>
    <property type="molecule type" value="Genomic_DNA"/>
</dbReference>
<feature type="compositionally biased region" description="Basic and acidic residues" evidence="1">
    <location>
        <begin position="100"/>
        <end position="221"/>
    </location>
</feature>
<organism evidence="2 3">
    <name type="scientific">Nyssa sinensis</name>
    <dbReference type="NCBI Taxonomy" id="561372"/>
    <lineage>
        <taxon>Eukaryota</taxon>
        <taxon>Viridiplantae</taxon>
        <taxon>Streptophyta</taxon>
        <taxon>Embryophyta</taxon>
        <taxon>Tracheophyta</taxon>
        <taxon>Spermatophyta</taxon>
        <taxon>Magnoliopsida</taxon>
        <taxon>eudicotyledons</taxon>
        <taxon>Gunneridae</taxon>
        <taxon>Pentapetalae</taxon>
        <taxon>asterids</taxon>
        <taxon>Cornales</taxon>
        <taxon>Nyssaceae</taxon>
        <taxon>Nyssa</taxon>
    </lineage>
</organism>
<name>A0A5J4ZV66_9ASTE</name>
<keyword evidence="3" id="KW-1185">Reference proteome</keyword>
<gene>
    <name evidence="2" type="ORF">F0562_011695</name>
</gene>
<dbReference type="AlphaFoldDB" id="A0A5J4ZV66"/>